<sequence length="193" mass="21992">MKKEHILFLSWALILSAMMFVEKAAVANPIPKGMYQSASLFDNDPFFQSDDDVLNQIKTMQQAMDRLMQQQFKQMNNNPMGFMNSKSTLNPSQDIKMEEHNNELTYTITQPEGSDSKIDVSVKDGLMIVNTLLIQKTSHSEHGNKSYSYSQRNYTQSFKLPSGYDPNSMDLKSKNSNLIVTFKKQKGSNSLKI</sequence>
<feature type="signal peptide" evidence="3">
    <location>
        <begin position="1"/>
        <end position="24"/>
    </location>
</feature>
<name>A0ABS1WDJ9_9GAMM</name>
<evidence type="ECO:0000256" key="3">
    <source>
        <dbReference type="SAM" id="SignalP"/>
    </source>
</evidence>
<comment type="similarity">
    <text evidence="1 2">Belongs to the small heat shock protein (HSP20) family.</text>
</comment>
<dbReference type="PROSITE" id="PS01031">
    <property type="entry name" value="SHSP"/>
    <property type="match status" value="1"/>
</dbReference>
<reference evidence="5 6" key="1">
    <citation type="submission" date="2020-12" db="EMBL/GenBank/DDBJ databases">
        <title>WGS of Legionella: environmental sample.</title>
        <authorList>
            <person name="Cristino S."/>
            <person name="Girolamini L."/>
            <person name="Salaris S."/>
            <person name="Pascale M.R."/>
            <person name="Mazzotta M."/>
            <person name="Orsini M."/>
            <person name="Grottola A."/>
        </authorList>
    </citation>
    <scope>NUCLEOTIDE SEQUENCE [LARGE SCALE GENOMIC DNA]</scope>
    <source>
        <strain evidence="5 6">30cs62</strain>
    </source>
</reference>
<keyword evidence="3" id="KW-0732">Signal</keyword>
<feature type="chain" id="PRO_5045166298" evidence="3">
    <location>
        <begin position="25"/>
        <end position="193"/>
    </location>
</feature>
<evidence type="ECO:0000256" key="2">
    <source>
        <dbReference type="RuleBase" id="RU003616"/>
    </source>
</evidence>
<dbReference type="Pfam" id="PF00011">
    <property type="entry name" value="HSP20"/>
    <property type="match status" value="1"/>
</dbReference>
<dbReference type="SUPFAM" id="SSF49764">
    <property type="entry name" value="HSP20-like chaperones"/>
    <property type="match status" value="1"/>
</dbReference>
<dbReference type="InterPro" id="IPR002068">
    <property type="entry name" value="A-crystallin/Hsp20_dom"/>
</dbReference>
<dbReference type="InterPro" id="IPR008978">
    <property type="entry name" value="HSP20-like_chaperone"/>
</dbReference>
<evidence type="ECO:0000256" key="1">
    <source>
        <dbReference type="PROSITE-ProRule" id="PRU00285"/>
    </source>
</evidence>
<keyword evidence="6" id="KW-1185">Reference proteome</keyword>
<comment type="caution">
    <text evidence="5">The sequence shown here is derived from an EMBL/GenBank/DDBJ whole genome shotgun (WGS) entry which is preliminary data.</text>
</comment>
<organism evidence="5 6">
    <name type="scientific">Legionella bononiensis</name>
    <dbReference type="NCBI Taxonomy" id="2793102"/>
    <lineage>
        <taxon>Bacteria</taxon>
        <taxon>Pseudomonadati</taxon>
        <taxon>Pseudomonadota</taxon>
        <taxon>Gammaproteobacteria</taxon>
        <taxon>Legionellales</taxon>
        <taxon>Legionellaceae</taxon>
        <taxon>Legionella</taxon>
    </lineage>
</organism>
<accession>A0ABS1WDJ9</accession>
<feature type="domain" description="SHSP" evidence="4">
    <location>
        <begin position="84"/>
        <end position="193"/>
    </location>
</feature>
<protein>
    <submittedName>
        <fullName evidence="5">Hsp20 family protein</fullName>
    </submittedName>
</protein>
<evidence type="ECO:0000313" key="6">
    <source>
        <dbReference type="Proteomes" id="UP000809910"/>
    </source>
</evidence>
<dbReference type="Gene3D" id="2.60.40.790">
    <property type="match status" value="1"/>
</dbReference>
<dbReference type="RefSeq" id="WP_203112811.1">
    <property type="nucleotide sequence ID" value="NZ_JADOBG010000022.1"/>
</dbReference>
<gene>
    <name evidence="5" type="ORF">I5282_12705</name>
</gene>
<evidence type="ECO:0000313" key="5">
    <source>
        <dbReference type="EMBL" id="MBL7527427.1"/>
    </source>
</evidence>
<evidence type="ECO:0000259" key="4">
    <source>
        <dbReference type="PROSITE" id="PS01031"/>
    </source>
</evidence>
<dbReference type="EMBL" id="JADWVN010000026">
    <property type="protein sequence ID" value="MBL7527427.1"/>
    <property type="molecule type" value="Genomic_DNA"/>
</dbReference>
<proteinExistence type="inferred from homology"/>
<dbReference type="Proteomes" id="UP000809910">
    <property type="component" value="Unassembled WGS sequence"/>
</dbReference>